<keyword evidence="1" id="KW-0175">Coiled coil</keyword>
<feature type="compositionally biased region" description="Polar residues" evidence="2">
    <location>
        <begin position="590"/>
        <end position="601"/>
    </location>
</feature>
<dbReference type="Proteomes" id="UP000289841">
    <property type="component" value="Chromosome"/>
</dbReference>
<reference evidence="4 5" key="1">
    <citation type="submission" date="2019-01" db="EMBL/GenBank/DDBJ databases">
        <authorList>
            <consortium name="Pathogen Informatics"/>
        </authorList>
    </citation>
    <scope>NUCLEOTIDE SEQUENCE [LARGE SCALE GENOMIC DNA]</scope>
    <source>
        <strain evidence="4 5">NCTC10138</strain>
    </source>
</reference>
<dbReference type="InterPro" id="IPR018633">
    <property type="entry name" value="DUF2357"/>
</dbReference>
<dbReference type="Pfam" id="PF09823">
    <property type="entry name" value="DUF2357"/>
    <property type="match status" value="1"/>
</dbReference>
<dbReference type="AlphaFoldDB" id="A0A449BF54"/>
<dbReference type="OrthoDB" id="1766940at2"/>
<evidence type="ECO:0000256" key="2">
    <source>
        <dbReference type="SAM" id="MobiDB-lite"/>
    </source>
</evidence>
<keyword evidence="5" id="KW-1185">Reference proteome</keyword>
<feature type="region of interest" description="Disordered" evidence="2">
    <location>
        <begin position="572"/>
        <end position="601"/>
    </location>
</feature>
<feature type="coiled-coil region" evidence="1">
    <location>
        <begin position="470"/>
        <end position="501"/>
    </location>
</feature>
<organism evidence="4 5">
    <name type="scientific">Haploplasma axanthum</name>
    <name type="common">Acholeplasma axanthum</name>
    <dbReference type="NCBI Taxonomy" id="29552"/>
    <lineage>
        <taxon>Bacteria</taxon>
        <taxon>Bacillati</taxon>
        <taxon>Mycoplasmatota</taxon>
        <taxon>Mollicutes</taxon>
        <taxon>Acholeplasmatales</taxon>
        <taxon>Acholeplasmataceae</taxon>
        <taxon>Haploplasma</taxon>
    </lineage>
</organism>
<gene>
    <name evidence="4" type="ORF">NCTC10138_01470</name>
</gene>
<evidence type="ECO:0000313" key="4">
    <source>
        <dbReference type="EMBL" id="VEU81079.1"/>
    </source>
</evidence>
<dbReference type="EMBL" id="LR215048">
    <property type="protein sequence ID" value="VEU81079.1"/>
    <property type="molecule type" value="Genomic_DNA"/>
</dbReference>
<dbReference type="RefSeq" id="WP_026389991.1">
    <property type="nucleotide sequence ID" value="NZ_LR215048.1"/>
</dbReference>
<proteinExistence type="predicted"/>
<name>A0A449BF54_HAPAX</name>
<evidence type="ECO:0000259" key="3">
    <source>
        <dbReference type="Pfam" id="PF09823"/>
    </source>
</evidence>
<evidence type="ECO:0000313" key="5">
    <source>
        <dbReference type="Proteomes" id="UP000289841"/>
    </source>
</evidence>
<accession>A0A449BF54</accession>
<feature type="domain" description="DUF2357" evidence="3">
    <location>
        <begin position="61"/>
        <end position="161"/>
    </location>
</feature>
<dbReference type="STRING" id="1278311.GCA_000428705_00162"/>
<dbReference type="KEGG" id="aaxa:NCTC10138_01470"/>
<sequence length="601" mass="72198">MKRKYDSRLFQESIISEINKVEKELDFPNIFYDAVKKGKITRKQFQKLEYKKFDEDWISNLESFFPSLDKITRNLRSSLRYETEILPIEKTRRTNPESIRHLIQNTRYIREVVDEDGIIPEKVLNNLSEIEYGIYENRFIMTLICRLNDYLSNRLKTIKEHMHGFKETNFDLSNEFHLNNANYELSVSLKALEEMDSKEIDEHNHRVYERVEEAYKIVSRMYHSEFMRIMLRYKKVKAPIMKTQIILKNPDFRNAYLLWLYLDRIHVLDYTLESEIRNKRFNRDYHLQLDQGILFLFSVIFNNSNLGSANNSDEKLVSRSIKPKDNREDYVADASIDLPYLDMEPQQATEYYLKKAKQIFGKQFDEISKFNSNEKHNLKQILLDQYAIVDQVYEHYFNSNQDEDVFNRLINANDPVKKFNDAEHKYIITKMAREVKEKMYNEALVLENKWVKEVLTYQKEATETLKNRGIKETNDEITKLSKNVDKELAKVEKDLNAKNRRTLQARKRQVDAQIIKIKKKHQDELKKFKEKEVLRLAKEKAKLKEKQQKEKERLKLKKQKELQKSRELLLKKKELERQKQKAKLNKQKADITNKNNKSLKN</sequence>
<evidence type="ECO:0000256" key="1">
    <source>
        <dbReference type="SAM" id="Coils"/>
    </source>
</evidence>
<protein>
    <recommendedName>
        <fullName evidence="3">DUF2357 domain-containing protein</fullName>
    </recommendedName>
</protein>